<dbReference type="InterPro" id="IPR027417">
    <property type="entry name" value="P-loop_NTPase"/>
</dbReference>
<dbReference type="PANTHER" id="PTHR19851">
    <property type="entry name" value="OS02G0203500 PROTEIN"/>
    <property type="match status" value="1"/>
</dbReference>
<organism evidence="2 3">
    <name type="scientific">Acer negundo</name>
    <name type="common">Box elder</name>
    <dbReference type="NCBI Taxonomy" id="4023"/>
    <lineage>
        <taxon>Eukaryota</taxon>
        <taxon>Viridiplantae</taxon>
        <taxon>Streptophyta</taxon>
        <taxon>Embryophyta</taxon>
        <taxon>Tracheophyta</taxon>
        <taxon>Spermatophyta</taxon>
        <taxon>Magnoliopsida</taxon>
        <taxon>eudicotyledons</taxon>
        <taxon>Gunneridae</taxon>
        <taxon>Pentapetalae</taxon>
        <taxon>rosids</taxon>
        <taxon>malvids</taxon>
        <taxon>Sapindales</taxon>
        <taxon>Sapindaceae</taxon>
        <taxon>Hippocastanoideae</taxon>
        <taxon>Acereae</taxon>
        <taxon>Acer</taxon>
    </lineage>
</organism>
<comment type="caution">
    <text evidence="2">The sequence shown here is derived from an EMBL/GenBank/DDBJ whole genome shotgun (WGS) entry which is preliminary data.</text>
</comment>
<proteinExistence type="predicted"/>
<dbReference type="Gene3D" id="1.10.8.430">
    <property type="entry name" value="Helical domain of apoptotic protease-activating factors"/>
    <property type="match status" value="1"/>
</dbReference>
<dbReference type="Gene3D" id="1.25.10.10">
    <property type="entry name" value="Leucine-rich Repeat Variant"/>
    <property type="match status" value="2"/>
</dbReference>
<sequence length="1049" mass="117365">MDALQVVSSATQIISSMIGAVGALELAYRNLDEAPKRIRSLEDFVCDLENLTRRVKQKHVYKLHNSQLDHQLQSLNTLTERLHPKIGKARRIMSRSKIKNLAQVVWTSMTGDPLGKLVHSIKDDLNWWLESQILTQNVERVIEITAQEIPTRLKVKSEQGYPISSKCLFVRNLLEQESSQHVILIVGLSGIGKSCLARQVASDPPARFVGGAVELGFGQWCSRAACNGSKVEYEKRLARKISKFLVQIGFWKKINNDNSGDLEYLCCMLQEALYGKSTLILLDDVWEQDIVERFAKLYDNDCKYLVTTRNESVYEITEAEKVELSKDEIKEISKAILLYHCRLSGEEIPDVADCLLERCGHHPLTVAVMGKALRKELRAEKWEKAMTNLSTYATCAEGPRSYVNEKEAENTLTIFGSFEFSLEAMPEDSRQLFIALAALSWAEPVPEACVEATWSVLGQKSLFPLIVCKLVEGSLLMKVDTDPLYEVHDMVSLYLDSKINDSAEILLNESKAEGTASICPWLLIFGKDNIKEVAKRKIELSFSVLDEKQVIISLEAILEALMASKSISELETSRASFSSILGPRIADLISTDSQSLTAMSAEAITNIFSKGDYCRYFPSLETTGAVDKLAGLLQNCDDPIIQINIFTVLSKLAEFGSPETVDKVLQSIRFDQLAELLSHNAQEWHECMFAILMSLIKAGKSKAVERMFAFEIEKNLIKLLENGSEVVQHHAIVTLKALYEMAGPPPANSSLRPANLRLLPWQVRLRLETFVLSDRSVPLSPKPQTFEDVIHRVLDGGNKQVLEAMQDLIPFLEKADDPRIREMILKGPLIERLSELLQHVIPEQNSLRSGSSFLLTKLACAGGEPCIKKYLEYDIIPLLVKMMQCGVAELQDSAYTAIHQMLFSNGGLLVLNKIFQMGLIERMVQSLESKTKKTREVNMHCVVDIVELGNKACLERMLSLQAVEKLVKLEKTSGGSGETLTEFLKGMDKCKHLSIAERKLMKQQVVRKVRAALKGHKFETKILAALDSCLSDGLKSSSSSGSGKYRKIK</sequence>
<dbReference type="SUPFAM" id="SSF48371">
    <property type="entry name" value="ARM repeat"/>
    <property type="match status" value="1"/>
</dbReference>
<dbReference type="PRINTS" id="PR00364">
    <property type="entry name" value="DISEASERSIST"/>
</dbReference>
<dbReference type="GO" id="GO:0043531">
    <property type="term" value="F:ADP binding"/>
    <property type="evidence" value="ECO:0007669"/>
    <property type="project" value="InterPro"/>
</dbReference>
<dbReference type="InterPro" id="IPR011989">
    <property type="entry name" value="ARM-like"/>
</dbReference>
<dbReference type="PANTHER" id="PTHR19851:SF7">
    <property type="entry name" value="F-BOX DOMAIN-CONTAINING PROTEIN"/>
    <property type="match status" value="1"/>
</dbReference>
<protein>
    <recommendedName>
        <fullName evidence="1">NB-ARC domain-containing protein</fullName>
    </recommendedName>
</protein>
<reference evidence="2" key="2">
    <citation type="submission" date="2023-02" db="EMBL/GenBank/DDBJ databases">
        <authorList>
            <person name="Swenson N.G."/>
            <person name="Wegrzyn J.L."/>
            <person name="Mcevoy S.L."/>
        </authorList>
    </citation>
    <scope>NUCLEOTIDE SEQUENCE</scope>
    <source>
        <strain evidence="2">91603</strain>
        <tissue evidence="2">Leaf</tissue>
    </source>
</reference>
<evidence type="ECO:0000259" key="1">
    <source>
        <dbReference type="Pfam" id="PF00931"/>
    </source>
</evidence>
<gene>
    <name evidence="2" type="ORF">LWI28_017192</name>
</gene>
<dbReference type="EMBL" id="JAJSOW010000106">
    <property type="protein sequence ID" value="KAI9161419.1"/>
    <property type="molecule type" value="Genomic_DNA"/>
</dbReference>
<dbReference type="Proteomes" id="UP001064489">
    <property type="component" value="Chromosome 2"/>
</dbReference>
<dbReference type="InterPro" id="IPR016024">
    <property type="entry name" value="ARM-type_fold"/>
</dbReference>
<dbReference type="Pfam" id="PF00931">
    <property type="entry name" value="NB-ARC"/>
    <property type="match status" value="1"/>
</dbReference>
<keyword evidence="3" id="KW-1185">Reference proteome</keyword>
<dbReference type="InterPro" id="IPR002182">
    <property type="entry name" value="NB-ARC"/>
</dbReference>
<dbReference type="SUPFAM" id="SSF52540">
    <property type="entry name" value="P-loop containing nucleoside triphosphate hydrolases"/>
    <property type="match status" value="1"/>
</dbReference>
<dbReference type="InterPro" id="IPR042197">
    <property type="entry name" value="Apaf_helical"/>
</dbReference>
<reference evidence="2" key="1">
    <citation type="journal article" date="2022" name="Plant J.">
        <title>Strategies of tolerance reflected in two North American maple genomes.</title>
        <authorList>
            <person name="McEvoy S.L."/>
            <person name="Sezen U.U."/>
            <person name="Trouern-Trend A."/>
            <person name="McMahon S.M."/>
            <person name="Schaberg P.G."/>
            <person name="Yang J."/>
            <person name="Wegrzyn J.L."/>
            <person name="Swenson N.G."/>
        </authorList>
    </citation>
    <scope>NUCLEOTIDE SEQUENCE</scope>
    <source>
        <strain evidence="2">91603</strain>
    </source>
</reference>
<dbReference type="Gene3D" id="3.40.50.300">
    <property type="entry name" value="P-loop containing nucleotide triphosphate hydrolases"/>
    <property type="match status" value="1"/>
</dbReference>
<evidence type="ECO:0000313" key="2">
    <source>
        <dbReference type="EMBL" id="KAI9161419.1"/>
    </source>
</evidence>
<accession>A0AAD5IEL4</accession>
<evidence type="ECO:0000313" key="3">
    <source>
        <dbReference type="Proteomes" id="UP001064489"/>
    </source>
</evidence>
<name>A0AAD5IEL4_ACENE</name>
<dbReference type="AlphaFoldDB" id="A0AAD5IEL4"/>
<feature type="domain" description="NB-ARC" evidence="1">
    <location>
        <begin position="172"/>
        <end position="322"/>
    </location>
</feature>